<sequence>MWMRRGTAAVLAVMLGTLLAGCGQDSETDPKNLNGTWVLVEFQDGTASDPLIETVMTLKDGRVSGNAGVNDFKGAYEAKDDGTISFEDISTEKSAGPQDATAQEGRFLDSLAKVASFEVDEAEDKDDRTELELKNNVGVTLLSFIEAP</sequence>
<feature type="chain" id="PRO_5039632250" evidence="1">
    <location>
        <begin position="21"/>
        <end position="148"/>
    </location>
</feature>
<keyword evidence="1" id="KW-0732">Signal</keyword>
<reference evidence="3 4" key="1">
    <citation type="submission" date="2019-04" db="EMBL/GenBank/DDBJ databases">
        <authorList>
            <person name="Dong K."/>
        </authorList>
    </citation>
    <scope>NUCLEOTIDE SEQUENCE [LARGE SCALE GENOMIC DNA]</scope>
    <source>
        <strain evidence="4">dk3543</strain>
    </source>
</reference>
<evidence type="ECO:0000256" key="1">
    <source>
        <dbReference type="SAM" id="SignalP"/>
    </source>
</evidence>
<dbReference type="InterPro" id="IPR038670">
    <property type="entry name" value="HslJ-like_sf"/>
</dbReference>
<feature type="domain" description="DUF306" evidence="2">
    <location>
        <begin position="33"/>
        <end position="144"/>
    </location>
</feature>
<dbReference type="EMBL" id="SZPY01000001">
    <property type="protein sequence ID" value="TKI64631.1"/>
    <property type="molecule type" value="Genomic_DNA"/>
</dbReference>
<proteinExistence type="predicted"/>
<name>A0A4U2YWT2_9ACTN</name>
<accession>A0A4U2YWT2</accession>
<dbReference type="Pfam" id="PF03724">
    <property type="entry name" value="META"/>
    <property type="match status" value="1"/>
</dbReference>
<dbReference type="AlphaFoldDB" id="A0A4U2YWT2"/>
<dbReference type="OrthoDB" id="4826951at2"/>
<gene>
    <name evidence="3" type="ORF">FC770_05790</name>
</gene>
<evidence type="ECO:0000313" key="4">
    <source>
        <dbReference type="Proteomes" id="UP000307808"/>
    </source>
</evidence>
<comment type="caution">
    <text evidence="3">The sequence shown here is derived from an EMBL/GenBank/DDBJ whole genome shotgun (WGS) entry which is preliminary data.</text>
</comment>
<dbReference type="InterPro" id="IPR005184">
    <property type="entry name" value="DUF306_Meta_HslJ"/>
</dbReference>
<feature type="signal peptide" evidence="1">
    <location>
        <begin position="1"/>
        <end position="20"/>
    </location>
</feature>
<dbReference type="PROSITE" id="PS51257">
    <property type="entry name" value="PROKAR_LIPOPROTEIN"/>
    <property type="match status" value="1"/>
</dbReference>
<protein>
    <submittedName>
        <fullName evidence="3">META domain-containing protein</fullName>
    </submittedName>
</protein>
<evidence type="ECO:0000259" key="2">
    <source>
        <dbReference type="Pfam" id="PF03724"/>
    </source>
</evidence>
<dbReference type="Proteomes" id="UP000307808">
    <property type="component" value="Unassembled WGS sequence"/>
</dbReference>
<organism evidence="3 4">
    <name type="scientific">Nocardioides jishulii</name>
    <dbReference type="NCBI Taxonomy" id="2575440"/>
    <lineage>
        <taxon>Bacteria</taxon>
        <taxon>Bacillati</taxon>
        <taxon>Actinomycetota</taxon>
        <taxon>Actinomycetes</taxon>
        <taxon>Propionibacteriales</taxon>
        <taxon>Nocardioidaceae</taxon>
        <taxon>Nocardioides</taxon>
    </lineage>
</organism>
<dbReference type="RefSeq" id="WP_137065089.1">
    <property type="nucleotide sequence ID" value="NZ_CP040748.1"/>
</dbReference>
<keyword evidence="4" id="KW-1185">Reference proteome</keyword>
<dbReference type="Gene3D" id="2.40.128.270">
    <property type="match status" value="1"/>
</dbReference>
<evidence type="ECO:0000313" key="3">
    <source>
        <dbReference type="EMBL" id="TKI64631.1"/>
    </source>
</evidence>